<feature type="domain" description="Beta-ketoacyl-[acyl-carrier-protein] synthase III N-terminal" evidence="4">
    <location>
        <begin position="145"/>
        <end position="223"/>
    </location>
</feature>
<evidence type="ECO:0000259" key="3">
    <source>
        <dbReference type="Pfam" id="PF08541"/>
    </source>
</evidence>
<dbReference type="EMBL" id="LNYW01000033">
    <property type="protein sequence ID" value="KTD62308.1"/>
    <property type="molecule type" value="Genomic_DNA"/>
</dbReference>
<evidence type="ECO:0000256" key="1">
    <source>
        <dbReference type="ARBA" id="ARBA00022679"/>
    </source>
</evidence>
<dbReference type="STRING" id="1122169.Lsha_1008"/>
<dbReference type="GO" id="GO:0006633">
    <property type="term" value="P:fatty acid biosynthetic process"/>
    <property type="evidence" value="ECO:0007669"/>
    <property type="project" value="InterPro"/>
</dbReference>
<accession>A0A0W0YZK4</accession>
<evidence type="ECO:0000313" key="5">
    <source>
        <dbReference type="EMBL" id="KTD62308.1"/>
    </source>
</evidence>
<name>A0A0W0YZK4_9GAMM</name>
<evidence type="ECO:0000259" key="4">
    <source>
        <dbReference type="Pfam" id="PF08545"/>
    </source>
</evidence>
<protein>
    <submittedName>
        <fullName evidence="5">3-oxoacyl-ACP synthase</fullName>
    </submittedName>
</protein>
<proteinExistence type="predicted"/>
<dbReference type="InterPro" id="IPR013751">
    <property type="entry name" value="ACP_syn_III_N"/>
</dbReference>
<sequence length="363" mass="40438">MTLDQQYQLKIKVIMDILHPNIRFDISAASRMLPESGPISNLDILKNFPRTADKSQGFLEKFAEKIGEEFDFHTRYWCHKPWEPLDASRELTAESLAVRAVKKLLEQHKPARIQSFLLGSTTNKRFTGSQAAAVLGELGLNAPAYDLKTGCSTSLSTLHLAYALMALGYRNTLLCCAETLSKVIDPENEKTWIGLADGAAALFLEQSDEGAFTVEKSFFSTDGKYVEAFTTQGVFPPTKEQMDTVGYHLVGDEALLKELAHERYSEMIDHLLPDQQAKDDITWVIPHQVNRKLVDQLLNENQLTDKTVIWDSNTIGNIGGASIVYTLARAVEEKIFDRPGKILLMSVGGGLSYAAQILQFHGK</sequence>
<dbReference type="PANTHER" id="PTHR34069:SF2">
    <property type="entry name" value="BETA-KETOACYL-[ACYL-CARRIER-PROTEIN] SYNTHASE III"/>
    <property type="match status" value="1"/>
</dbReference>
<evidence type="ECO:0000256" key="2">
    <source>
        <dbReference type="ARBA" id="ARBA00023315"/>
    </source>
</evidence>
<dbReference type="Gene3D" id="3.40.47.10">
    <property type="match status" value="2"/>
</dbReference>
<gene>
    <name evidence="5" type="ORF">Lsha_1008</name>
</gene>
<dbReference type="SUPFAM" id="SSF53901">
    <property type="entry name" value="Thiolase-like"/>
    <property type="match status" value="1"/>
</dbReference>
<dbReference type="Pfam" id="PF08545">
    <property type="entry name" value="ACP_syn_III"/>
    <property type="match status" value="1"/>
</dbReference>
<comment type="caution">
    <text evidence="5">The sequence shown here is derived from an EMBL/GenBank/DDBJ whole genome shotgun (WGS) entry which is preliminary data.</text>
</comment>
<dbReference type="Proteomes" id="UP000054600">
    <property type="component" value="Unassembled WGS sequence"/>
</dbReference>
<dbReference type="PANTHER" id="PTHR34069">
    <property type="entry name" value="3-OXOACYL-[ACYL-CARRIER-PROTEIN] SYNTHASE 3"/>
    <property type="match status" value="1"/>
</dbReference>
<keyword evidence="1" id="KW-0808">Transferase</keyword>
<dbReference type="PATRIC" id="fig|1122169.6.peg.1167"/>
<dbReference type="AlphaFoldDB" id="A0A0W0YZK4"/>
<organism evidence="5 6">
    <name type="scientific">Legionella shakespearei DSM 23087</name>
    <dbReference type="NCBI Taxonomy" id="1122169"/>
    <lineage>
        <taxon>Bacteria</taxon>
        <taxon>Pseudomonadati</taxon>
        <taxon>Pseudomonadota</taxon>
        <taxon>Gammaproteobacteria</taxon>
        <taxon>Legionellales</taxon>
        <taxon>Legionellaceae</taxon>
        <taxon>Legionella</taxon>
    </lineage>
</organism>
<dbReference type="GO" id="GO:0044550">
    <property type="term" value="P:secondary metabolite biosynthetic process"/>
    <property type="evidence" value="ECO:0007669"/>
    <property type="project" value="TreeGrafter"/>
</dbReference>
<dbReference type="GO" id="GO:0004315">
    <property type="term" value="F:3-oxoacyl-[acyl-carrier-protein] synthase activity"/>
    <property type="evidence" value="ECO:0007669"/>
    <property type="project" value="InterPro"/>
</dbReference>
<dbReference type="eggNOG" id="COG0332">
    <property type="taxonomic scope" value="Bacteria"/>
</dbReference>
<evidence type="ECO:0000313" key="6">
    <source>
        <dbReference type="Proteomes" id="UP000054600"/>
    </source>
</evidence>
<dbReference type="Pfam" id="PF08541">
    <property type="entry name" value="ACP_syn_III_C"/>
    <property type="match status" value="1"/>
</dbReference>
<reference evidence="5 6" key="1">
    <citation type="submission" date="2015-11" db="EMBL/GenBank/DDBJ databases">
        <title>Genomic analysis of 38 Legionella species identifies large and diverse effector repertoires.</title>
        <authorList>
            <person name="Burstein D."/>
            <person name="Amaro F."/>
            <person name="Zusman T."/>
            <person name="Lifshitz Z."/>
            <person name="Cohen O."/>
            <person name="Gilbert J.A."/>
            <person name="Pupko T."/>
            <person name="Shuman H.A."/>
            <person name="Segal G."/>
        </authorList>
    </citation>
    <scope>NUCLEOTIDE SEQUENCE [LARGE SCALE GENOMIC DNA]</scope>
    <source>
        <strain evidence="5 6">ATCC 49655</strain>
    </source>
</reference>
<dbReference type="InterPro" id="IPR013747">
    <property type="entry name" value="ACP_syn_III_C"/>
</dbReference>
<keyword evidence="6" id="KW-1185">Reference proteome</keyword>
<keyword evidence="2" id="KW-0012">Acyltransferase</keyword>
<feature type="domain" description="Beta-ketoacyl-[acyl-carrier-protein] synthase III C-terminal" evidence="3">
    <location>
        <begin position="277"/>
        <end position="359"/>
    </location>
</feature>
<dbReference type="InterPro" id="IPR016039">
    <property type="entry name" value="Thiolase-like"/>
</dbReference>